<proteinExistence type="predicted"/>
<feature type="compositionally biased region" description="Polar residues" evidence="1">
    <location>
        <begin position="1"/>
        <end position="10"/>
    </location>
</feature>
<sequence>MRASRSSIQDTALMGVRSGEAKPGRAIRVSGLIATHRELH</sequence>
<evidence type="ECO:0000313" key="2">
    <source>
        <dbReference type="EMBL" id="KLU04844.1"/>
    </source>
</evidence>
<reference evidence="2" key="1">
    <citation type="submission" date="2015-05" db="EMBL/GenBank/DDBJ databases">
        <title>Permanent draft genome of Rhodopirellula islandicus K833.</title>
        <authorList>
            <person name="Kizina J."/>
            <person name="Richter M."/>
            <person name="Glockner F.O."/>
            <person name="Harder J."/>
        </authorList>
    </citation>
    <scope>NUCLEOTIDE SEQUENCE [LARGE SCALE GENOMIC DNA]</scope>
    <source>
        <strain evidence="2">K833</strain>
    </source>
</reference>
<protein>
    <submittedName>
        <fullName evidence="2">Uncharacterized protein</fullName>
    </submittedName>
</protein>
<gene>
    <name evidence="2" type="ORF">RISK_003112</name>
</gene>
<name>A0A0J1EH26_RHOIS</name>
<dbReference type="Proteomes" id="UP000036367">
    <property type="component" value="Unassembled WGS sequence"/>
</dbReference>
<feature type="region of interest" description="Disordered" evidence="1">
    <location>
        <begin position="1"/>
        <end position="20"/>
    </location>
</feature>
<accession>A0A0J1EH26</accession>
<comment type="caution">
    <text evidence="2">The sequence shown here is derived from an EMBL/GenBank/DDBJ whole genome shotgun (WGS) entry which is preliminary data.</text>
</comment>
<evidence type="ECO:0000313" key="3">
    <source>
        <dbReference type="Proteomes" id="UP000036367"/>
    </source>
</evidence>
<keyword evidence="3" id="KW-1185">Reference proteome</keyword>
<evidence type="ECO:0000256" key="1">
    <source>
        <dbReference type="SAM" id="MobiDB-lite"/>
    </source>
</evidence>
<dbReference type="AlphaFoldDB" id="A0A0J1EH26"/>
<dbReference type="EMBL" id="LECT01000025">
    <property type="protein sequence ID" value="KLU04844.1"/>
    <property type="molecule type" value="Genomic_DNA"/>
</dbReference>
<organism evidence="2 3">
    <name type="scientific">Rhodopirellula islandica</name>
    <dbReference type="NCBI Taxonomy" id="595434"/>
    <lineage>
        <taxon>Bacteria</taxon>
        <taxon>Pseudomonadati</taxon>
        <taxon>Planctomycetota</taxon>
        <taxon>Planctomycetia</taxon>
        <taxon>Pirellulales</taxon>
        <taxon>Pirellulaceae</taxon>
        <taxon>Rhodopirellula</taxon>
    </lineage>
</organism>